<protein>
    <recommendedName>
        <fullName evidence="10">Ethanolaminephosphotransferase 1</fullName>
    </recommendedName>
</protein>
<dbReference type="InParanoid" id="A0A2J7PSH9"/>
<feature type="transmembrane region" description="Helical" evidence="7">
    <location>
        <begin position="510"/>
        <end position="532"/>
    </location>
</feature>
<feature type="transmembrane region" description="Helical" evidence="7">
    <location>
        <begin position="183"/>
        <end position="202"/>
    </location>
</feature>
<evidence type="ECO:0000256" key="5">
    <source>
        <dbReference type="RuleBase" id="RU003750"/>
    </source>
</evidence>
<comment type="subcellular location">
    <subcellularLocation>
        <location evidence="1">Membrane</location>
    </subcellularLocation>
</comment>
<dbReference type="Proteomes" id="UP000235965">
    <property type="component" value="Unassembled WGS sequence"/>
</dbReference>
<feature type="transmembrane region" description="Helical" evidence="7">
    <location>
        <begin position="482"/>
        <end position="498"/>
    </location>
</feature>
<dbReference type="PANTHER" id="PTHR10414">
    <property type="entry name" value="ETHANOLAMINEPHOSPHOTRANSFERASE"/>
    <property type="match status" value="1"/>
</dbReference>
<comment type="similarity">
    <text evidence="2 5">Belongs to the CDP-alcohol phosphatidyltransferase class-I family.</text>
</comment>
<feature type="region of interest" description="Disordered" evidence="6">
    <location>
        <begin position="88"/>
        <end position="107"/>
    </location>
</feature>
<evidence type="ECO:0000256" key="1">
    <source>
        <dbReference type="ARBA" id="ARBA00004370"/>
    </source>
</evidence>
<dbReference type="InterPro" id="IPR043130">
    <property type="entry name" value="CDP-OH_PTrfase_TM_dom"/>
</dbReference>
<gene>
    <name evidence="8" type="ORF">B7P43_G07517</name>
</gene>
<dbReference type="GO" id="GO:0004307">
    <property type="term" value="F:ethanolaminephosphotransferase activity"/>
    <property type="evidence" value="ECO:0007669"/>
    <property type="project" value="TreeGrafter"/>
</dbReference>
<dbReference type="PROSITE" id="PS00379">
    <property type="entry name" value="CDP_ALCOHOL_P_TRANSF"/>
    <property type="match status" value="1"/>
</dbReference>
<dbReference type="InterPro" id="IPR000462">
    <property type="entry name" value="CDP-OH_P_trans"/>
</dbReference>
<feature type="transmembrane region" description="Helical" evidence="7">
    <location>
        <begin position="222"/>
        <end position="240"/>
    </location>
</feature>
<dbReference type="Pfam" id="PF01066">
    <property type="entry name" value="CDP-OH_P_transf"/>
    <property type="match status" value="1"/>
</dbReference>
<comment type="caution">
    <text evidence="8">The sequence shown here is derived from an EMBL/GenBank/DDBJ whole genome shotgun (WGS) entry which is preliminary data.</text>
</comment>
<name>A0A2J7PSH9_9NEOP</name>
<keyword evidence="7" id="KW-1133">Transmembrane helix</keyword>
<evidence type="ECO:0000256" key="2">
    <source>
        <dbReference type="ARBA" id="ARBA00010441"/>
    </source>
</evidence>
<dbReference type="AlphaFoldDB" id="A0A2J7PSH9"/>
<feature type="transmembrane region" description="Helical" evidence="7">
    <location>
        <begin position="568"/>
        <end position="595"/>
    </location>
</feature>
<organism evidence="8 9">
    <name type="scientific">Cryptotermes secundus</name>
    <dbReference type="NCBI Taxonomy" id="105785"/>
    <lineage>
        <taxon>Eukaryota</taxon>
        <taxon>Metazoa</taxon>
        <taxon>Ecdysozoa</taxon>
        <taxon>Arthropoda</taxon>
        <taxon>Hexapoda</taxon>
        <taxon>Insecta</taxon>
        <taxon>Pterygota</taxon>
        <taxon>Neoptera</taxon>
        <taxon>Polyneoptera</taxon>
        <taxon>Dictyoptera</taxon>
        <taxon>Blattodea</taxon>
        <taxon>Blattoidea</taxon>
        <taxon>Termitoidae</taxon>
        <taxon>Kalotermitidae</taxon>
        <taxon>Cryptotermitinae</taxon>
        <taxon>Cryptotermes</taxon>
    </lineage>
</organism>
<dbReference type="InterPro" id="IPR048254">
    <property type="entry name" value="CDP_ALCOHOL_P_TRANSF_CS"/>
</dbReference>
<dbReference type="GO" id="GO:0005794">
    <property type="term" value="C:Golgi apparatus"/>
    <property type="evidence" value="ECO:0007669"/>
    <property type="project" value="TreeGrafter"/>
</dbReference>
<evidence type="ECO:0000313" key="9">
    <source>
        <dbReference type="Proteomes" id="UP000235965"/>
    </source>
</evidence>
<evidence type="ECO:0000256" key="7">
    <source>
        <dbReference type="SAM" id="Phobius"/>
    </source>
</evidence>
<dbReference type="InterPro" id="IPR014472">
    <property type="entry name" value="CHOPT"/>
</dbReference>
<keyword evidence="4 7" id="KW-0472">Membrane</keyword>
<evidence type="ECO:0000256" key="4">
    <source>
        <dbReference type="ARBA" id="ARBA00023136"/>
    </source>
</evidence>
<accession>A0A2J7PSH9</accession>
<reference evidence="8 9" key="1">
    <citation type="submission" date="2017-12" db="EMBL/GenBank/DDBJ databases">
        <title>Hemimetabolous genomes reveal molecular basis of termite eusociality.</title>
        <authorList>
            <person name="Harrison M.C."/>
            <person name="Jongepier E."/>
            <person name="Robertson H.M."/>
            <person name="Arning N."/>
            <person name="Bitard-Feildel T."/>
            <person name="Chao H."/>
            <person name="Childers C.P."/>
            <person name="Dinh H."/>
            <person name="Doddapaneni H."/>
            <person name="Dugan S."/>
            <person name="Gowin J."/>
            <person name="Greiner C."/>
            <person name="Han Y."/>
            <person name="Hu H."/>
            <person name="Hughes D.S.T."/>
            <person name="Huylmans A.-K."/>
            <person name="Kemena C."/>
            <person name="Kremer L.P.M."/>
            <person name="Lee S.L."/>
            <person name="Lopez-Ezquerra A."/>
            <person name="Mallet L."/>
            <person name="Monroy-Kuhn J.M."/>
            <person name="Moser A."/>
            <person name="Murali S.C."/>
            <person name="Muzny D.M."/>
            <person name="Otani S."/>
            <person name="Piulachs M.-D."/>
            <person name="Poelchau M."/>
            <person name="Qu J."/>
            <person name="Schaub F."/>
            <person name="Wada-Katsumata A."/>
            <person name="Worley K.C."/>
            <person name="Xie Q."/>
            <person name="Ylla G."/>
            <person name="Poulsen M."/>
            <person name="Gibbs R.A."/>
            <person name="Schal C."/>
            <person name="Richards S."/>
            <person name="Belles X."/>
            <person name="Korb J."/>
            <person name="Bornberg-Bauer E."/>
        </authorList>
    </citation>
    <scope>NUCLEOTIDE SEQUENCE [LARGE SCALE GENOMIC DNA]</scope>
    <source>
        <tissue evidence="8">Whole body</tissue>
    </source>
</reference>
<keyword evidence="7" id="KW-0812">Transmembrane</keyword>
<dbReference type="OrthoDB" id="196717at2759"/>
<keyword evidence="3 5" id="KW-0808">Transferase</keyword>
<sequence>MNQAKIDTSPVKADANLKAAHLEVPKEDVIVKLVIGMRKQCRDWNLAAEHHQKPKERTEGYKLKYKAFLMNVAKAWATVQMVAAEPGSHKDLVQPGPSTPTPQKPHVDPPGRLFECIAEGKKTCRYIVEVGATSHTANYYVNVINKVFETDCCITVETFKMFTGEFVEHDRVGWCPKWIAPNLLTFAGFLFTVLNFLLLSYYDYNFYASSDEHPEFPAVPQWVWAVAALNIFLAYTLDGIDGKQARRTQTTGPLGELFDHGLDSWTAFLIPTCMYSVFGRSMNGIPPLRMYFCLWNIFVNFYLSHWEKHITGVLFLPWGYDASMVPVKTSSIKFFGLLSEPVGDFPFYSFIVGKMFRQKMMFKRAKQMEVTLSKVRAIRRMLEDFPLEILQRLICLAGSMGMHVVMQEHEVAILIFVITSVFGRQVWEFSLPGGISSGHMFELTFYICAMASNIPMSLWNIYKSYRDRTGKMRPFSEAVKPLVPVTLFLIVCTVWVVYSPVDIVNLDPRCVYLVTGTIFSNICCRLIVSQMSSVHCDLFNWLIIPVGLVTAVSLMLPSTTGASAELSMLYALAVITTVAHVHYGTCVVCASYINIYAIKCQNLKLDTILRQVRPVVSLISSLCPLSSYLVCRVAAF</sequence>
<evidence type="ECO:0000256" key="6">
    <source>
        <dbReference type="SAM" id="MobiDB-lite"/>
    </source>
</evidence>
<dbReference type="EMBL" id="NEVH01021928">
    <property type="protein sequence ID" value="PNF19293.1"/>
    <property type="molecule type" value="Genomic_DNA"/>
</dbReference>
<keyword evidence="9" id="KW-1185">Reference proteome</keyword>
<evidence type="ECO:0000313" key="8">
    <source>
        <dbReference type="EMBL" id="PNF19293.1"/>
    </source>
</evidence>
<evidence type="ECO:0008006" key="10">
    <source>
        <dbReference type="Google" id="ProtNLM"/>
    </source>
</evidence>
<dbReference type="FunCoup" id="A0A2J7PSH9">
    <property type="interactions" value="1414"/>
</dbReference>
<dbReference type="GO" id="GO:0006646">
    <property type="term" value="P:phosphatidylethanolamine biosynthetic process"/>
    <property type="evidence" value="ECO:0007669"/>
    <property type="project" value="TreeGrafter"/>
</dbReference>
<dbReference type="PANTHER" id="PTHR10414:SF71">
    <property type="entry name" value="FI05338P"/>
    <property type="match status" value="1"/>
</dbReference>
<feature type="transmembrane region" description="Helical" evidence="7">
    <location>
        <begin position="538"/>
        <end position="556"/>
    </location>
</feature>
<dbReference type="GO" id="GO:0005789">
    <property type="term" value="C:endoplasmic reticulum membrane"/>
    <property type="evidence" value="ECO:0007669"/>
    <property type="project" value="TreeGrafter"/>
</dbReference>
<dbReference type="Gene3D" id="1.20.120.1760">
    <property type="match status" value="1"/>
</dbReference>
<feature type="transmembrane region" description="Helical" evidence="7">
    <location>
        <begin position="443"/>
        <end position="462"/>
    </location>
</feature>
<dbReference type="STRING" id="105785.A0A2J7PSH9"/>
<evidence type="ECO:0000256" key="3">
    <source>
        <dbReference type="ARBA" id="ARBA00022679"/>
    </source>
</evidence>
<feature type="transmembrane region" description="Helical" evidence="7">
    <location>
        <begin position="412"/>
        <end position="431"/>
    </location>
</feature>
<proteinExistence type="inferred from homology"/>